<dbReference type="Proteomes" id="UP000824250">
    <property type="component" value="Unassembled WGS sequence"/>
</dbReference>
<feature type="domain" description="GerMN" evidence="1">
    <location>
        <begin position="48"/>
        <end position="133"/>
    </location>
</feature>
<evidence type="ECO:0000313" key="3">
    <source>
        <dbReference type="Proteomes" id="UP000824250"/>
    </source>
</evidence>
<dbReference type="EMBL" id="DVGC01000061">
    <property type="protein sequence ID" value="HIR06432.1"/>
    <property type="molecule type" value="Genomic_DNA"/>
</dbReference>
<gene>
    <name evidence="2" type="ORF">IAB28_10800</name>
</gene>
<feature type="domain" description="GerMN" evidence="1">
    <location>
        <begin position="188"/>
        <end position="274"/>
    </location>
</feature>
<comment type="caution">
    <text evidence="2">The sequence shown here is derived from an EMBL/GenBank/DDBJ whole genome shotgun (WGS) entry which is preliminary data.</text>
</comment>
<dbReference type="Pfam" id="PF10646">
    <property type="entry name" value="Germane"/>
    <property type="match status" value="2"/>
</dbReference>
<proteinExistence type="predicted"/>
<evidence type="ECO:0000313" key="2">
    <source>
        <dbReference type="EMBL" id="HIR06432.1"/>
    </source>
</evidence>
<dbReference type="AlphaFoldDB" id="A0A9D1A5H0"/>
<reference evidence="2" key="2">
    <citation type="journal article" date="2021" name="PeerJ">
        <title>Extensive microbial diversity within the chicken gut microbiome revealed by metagenomics and culture.</title>
        <authorList>
            <person name="Gilroy R."/>
            <person name="Ravi A."/>
            <person name="Getino M."/>
            <person name="Pursley I."/>
            <person name="Horton D.L."/>
            <person name="Alikhan N.F."/>
            <person name="Baker D."/>
            <person name="Gharbi K."/>
            <person name="Hall N."/>
            <person name="Watson M."/>
            <person name="Adriaenssens E.M."/>
            <person name="Foster-Nyarko E."/>
            <person name="Jarju S."/>
            <person name="Secka A."/>
            <person name="Antonio M."/>
            <person name="Oren A."/>
            <person name="Chaudhuri R.R."/>
            <person name="La Ragione R."/>
            <person name="Hildebrand F."/>
            <person name="Pallen M.J."/>
        </authorList>
    </citation>
    <scope>NUCLEOTIDE SEQUENCE</scope>
    <source>
        <strain evidence="2">CHK180-2868</strain>
    </source>
</reference>
<protein>
    <submittedName>
        <fullName evidence="2">GerMN domain-containing protein</fullName>
    </submittedName>
</protein>
<dbReference type="SMART" id="SM00909">
    <property type="entry name" value="Germane"/>
    <property type="match status" value="2"/>
</dbReference>
<name>A0A9D1A5H0_9FIRM</name>
<sequence length="296" mass="32871">MVFLFGCGQREQEEEQGEAYTIYYLNAAGNQLSGAEYRTGTTEQETLIQELLAQMTAVPSNLDCLSAIPERVEKITYRVEENVLYLYADSNYALMDTVQEILCRAALTKTLTQVSGIDYLSIYCAEQPIVDAAGNPVGMLAASDFVDSIRDVNSFEKTELTLYFANEAGDALVEETRTVMRSTNTSMERLIIEQLIAGPETEGAYPTIPSNVKLLSISINDSVCSINLDAAFLNNTLPVQNDIPIYSIVNSLLELSTVNRVQIRINGSQDAMFRDQIPLNIVFERNYDYIEGGQTN</sequence>
<accession>A0A9D1A5H0</accession>
<evidence type="ECO:0000259" key="1">
    <source>
        <dbReference type="SMART" id="SM00909"/>
    </source>
</evidence>
<organism evidence="2 3">
    <name type="scientific">Candidatus Copromonas faecavium</name>
    <name type="common">nom. illeg.</name>
    <dbReference type="NCBI Taxonomy" id="2840740"/>
    <lineage>
        <taxon>Bacteria</taxon>
        <taxon>Bacillati</taxon>
        <taxon>Bacillota</taxon>
        <taxon>Clostridia</taxon>
        <taxon>Lachnospirales</taxon>
        <taxon>Lachnospiraceae</taxon>
        <taxon>Candidatus Copromonas (nom. illeg.)</taxon>
    </lineage>
</organism>
<reference evidence="2" key="1">
    <citation type="submission" date="2020-10" db="EMBL/GenBank/DDBJ databases">
        <authorList>
            <person name="Gilroy R."/>
        </authorList>
    </citation>
    <scope>NUCLEOTIDE SEQUENCE</scope>
    <source>
        <strain evidence="2">CHK180-2868</strain>
    </source>
</reference>
<dbReference type="InterPro" id="IPR019606">
    <property type="entry name" value="GerMN"/>
</dbReference>